<name>A0ABR4ERH3_9PEZI</name>
<evidence type="ECO:0000259" key="1">
    <source>
        <dbReference type="PROSITE" id="PS51186"/>
    </source>
</evidence>
<dbReference type="PANTHER" id="PTHR42791">
    <property type="entry name" value="GNAT FAMILY ACETYLTRANSFERASE"/>
    <property type="match status" value="1"/>
</dbReference>
<evidence type="ECO:0000313" key="2">
    <source>
        <dbReference type="EMBL" id="KAL2285036.1"/>
    </source>
</evidence>
<proteinExistence type="predicted"/>
<dbReference type="InterPro" id="IPR016181">
    <property type="entry name" value="Acyl_CoA_acyltransferase"/>
</dbReference>
<dbReference type="CDD" id="cd04301">
    <property type="entry name" value="NAT_SF"/>
    <property type="match status" value="1"/>
</dbReference>
<accession>A0ABR4ERH3</accession>
<sequence length="262" mass="28376">MATQGLQTTDKAAGLKIEVINQAEDFTSAFESAAKCFGDQIHDAVWTAMNPGWHTAEGKAAGAARLVDRWRSGTTNMDGNLNTVFLKATLPDPQHPDRRILVGFAIWAQLSMVEGYGDKPSSDLSKSVDLEALYPGDAAEQRFLSQANGSLLKQRVETVQSKKGASPPATFVLDLCVVDPAFQRRGIALKLVQWGLEEAKRRNGLEATTEASAMGRHVYAKLGFKPVADVEYKVDEDVLKGRTLPPNLFMRTGGGGTQTVVI</sequence>
<dbReference type="Pfam" id="PF13673">
    <property type="entry name" value="Acetyltransf_10"/>
    <property type="match status" value="1"/>
</dbReference>
<reference evidence="2 3" key="1">
    <citation type="submission" date="2024-03" db="EMBL/GenBank/DDBJ databases">
        <title>A high-quality draft genome sequence of Diaporthe vaccinii, a causative agent of upright dieback and viscid rot disease in cranberry plants.</title>
        <authorList>
            <person name="Sarrasin M."/>
            <person name="Lang B.F."/>
            <person name="Burger G."/>
        </authorList>
    </citation>
    <scope>NUCLEOTIDE SEQUENCE [LARGE SCALE GENOMIC DNA]</scope>
    <source>
        <strain evidence="2 3">IS7</strain>
    </source>
</reference>
<keyword evidence="3" id="KW-1185">Reference proteome</keyword>
<dbReference type="Gene3D" id="3.40.630.30">
    <property type="match status" value="1"/>
</dbReference>
<dbReference type="EMBL" id="JBAWTH010000033">
    <property type="protein sequence ID" value="KAL2285036.1"/>
    <property type="molecule type" value="Genomic_DNA"/>
</dbReference>
<dbReference type="Proteomes" id="UP001600888">
    <property type="component" value="Unassembled WGS sequence"/>
</dbReference>
<feature type="domain" description="N-acetyltransferase" evidence="1">
    <location>
        <begin position="114"/>
        <end position="245"/>
    </location>
</feature>
<dbReference type="InterPro" id="IPR000182">
    <property type="entry name" value="GNAT_dom"/>
</dbReference>
<dbReference type="PROSITE" id="PS51186">
    <property type="entry name" value="GNAT"/>
    <property type="match status" value="1"/>
</dbReference>
<comment type="caution">
    <text evidence="2">The sequence shown here is derived from an EMBL/GenBank/DDBJ whole genome shotgun (WGS) entry which is preliminary data.</text>
</comment>
<gene>
    <name evidence="2" type="ORF">FJTKL_08560</name>
</gene>
<dbReference type="InterPro" id="IPR052523">
    <property type="entry name" value="Trichothecene_AcTrans"/>
</dbReference>
<dbReference type="PANTHER" id="PTHR42791:SF14">
    <property type="entry name" value="N-ACETYLTRANSFERASE DOMAIN-CONTAINING PROTEIN"/>
    <property type="match status" value="1"/>
</dbReference>
<protein>
    <recommendedName>
        <fullName evidence="1">N-acetyltransferase domain-containing protein</fullName>
    </recommendedName>
</protein>
<dbReference type="SUPFAM" id="SSF55729">
    <property type="entry name" value="Acyl-CoA N-acyltransferases (Nat)"/>
    <property type="match status" value="1"/>
</dbReference>
<evidence type="ECO:0000313" key="3">
    <source>
        <dbReference type="Proteomes" id="UP001600888"/>
    </source>
</evidence>
<organism evidence="2 3">
    <name type="scientific">Diaporthe vaccinii</name>
    <dbReference type="NCBI Taxonomy" id="105482"/>
    <lineage>
        <taxon>Eukaryota</taxon>
        <taxon>Fungi</taxon>
        <taxon>Dikarya</taxon>
        <taxon>Ascomycota</taxon>
        <taxon>Pezizomycotina</taxon>
        <taxon>Sordariomycetes</taxon>
        <taxon>Sordariomycetidae</taxon>
        <taxon>Diaporthales</taxon>
        <taxon>Diaporthaceae</taxon>
        <taxon>Diaporthe</taxon>
        <taxon>Diaporthe eres species complex</taxon>
    </lineage>
</organism>